<gene>
    <name evidence="2" type="ORF">M8C21_019007</name>
</gene>
<name>A0AAD5C3X1_AMBAR</name>
<accession>A0AAD5C3X1</accession>
<feature type="signal peptide" evidence="1">
    <location>
        <begin position="1"/>
        <end position="17"/>
    </location>
</feature>
<proteinExistence type="predicted"/>
<dbReference type="Proteomes" id="UP001206925">
    <property type="component" value="Unassembled WGS sequence"/>
</dbReference>
<dbReference type="AlphaFoldDB" id="A0AAD5C3X1"/>
<evidence type="ECO:0000313" key="3">
    <source>
        <dbReference type="Proteomes" id="UP001206925"/>
    </source>
</evidence>
<evidence type="ECO:0000313" key="2">
    <source>
        <dbReference type="EMBL" id="KAI7734632.1"/>
    </source>
</evidence>
<keyword evidence="1" id="KW-0732">Signal</keyword>
<sequence length="48" mass="5393">MLSFLLGLKISWTLLVAFEVQAMGICCSSFLVNHFAKAFGYDVDVDEY</sequence>
<reference evidence="2" key="1">
    <citation type="submission" date="2022-06" db="EMBL/GenBank/DDBJ databases">
        <title>Uncovering the hologenomic basis of an extraordinary plant invasion.</title>
        <authorList>
            <person name="Bieker V.C."/>
            <person name="Martin M.D."/>
            <person name="Gilbert T."/>
            <person name="Hodgins K."/>
            <person name="Battlay P."/>
            <person name="Petersen B."/>
            <person name="Wilson J."/>
        </authorList>
    </citation>
    <scope>NUCLEOTIDE SEQUENCE</scope>
    <source>
        <strain evidence="2">AA19_3_7</strain>
        <tissue evidence="2">Leaf</tissue>
    </source>
</reference>
<organism evidence="2 3">
    <name type="scientific">Ambrosia artemisiifolia</name>
    <name type="common">Common ragweed</name>
    <dbReference type="NCBI Taxonomy" id="4212"/>
    <lineage>
        <taxon>Eukaryota</taxon>
        <taxon>Viridiplantae</taxon>
        <taxon>Streptophyta</taxon>
        <taxon>Embryophyta</taxon>
        <taxon>Tracheophyta</taxon>
        <taxon>Spermatophyta</taxon>
        <taxon>Magnoliopsida</taxon>
        <taxon>eudicotyledons</taxon>
        <taxon>Gunneridae</taxon>
        <taxon>Pentapetalae</taxon>
        <taxon>asterids</taxon>
        <taxon>campanulids</taxon>
        <taxon>Asterales</taxon>
        <taxon>Asteraceae</taxon>
        <taxon>Asteroideae</taxon>
        <taxon>Heliantheae alliance</taxon>
        <taxon>Heliantheae</taxon>
        <taxon>Ambrosia</taxon>
    </lineage>
</organism>
<keyword evidence="3" id="KW-1185">Reference proteome</keyword>
<dbReference type="EMBL" id="JAMZMK010009683">
    <property type="protein sequence ID" value="KAI7734632.1"/>
    <property type="molecule type" value="Genomic_DNA"/>
</dbReference>
<feature type="chain" id="PRO_5041945379" evidence="1">
    <location>
        <begin position="18"/>
        <end position="48"/>
    </location>
</feature>
<protein>
    <submittedName>
        <fullName evidence="2">Uncharacterized protein</fullName>
    </submittedName>
</protein>
<evidence type="ECO:0000256" key="1">
    <source>
        <dbReference type="SAM" id="SignalP"/>
    </source>
</evidence>
<comment type="caution">
    <text evidence="2">The sequence shown here is derived from an EMBL/GenBank/DDBJ whole genome shotgun (WGS) entry which is preliminary data.</text>
</comment>